<keyword evidence="3" id="KW-1185">Reference proteome</keyword>
<proteinExistence type="predicted"/>
<sequence>MRYRPQLYVVRGFPYEWKDQRFITDTDRYHKEVITMGPFIALVILGAITLFALLGTRPISTLLTLLQLGLFFLAGFTIIYSTGAEYPAWGHAVLYSAGWILITACRSGLIGALMRDR</sequence>
<dbReference type="RefSeq" id="WP_110101671.1">
    <property type="nucleotide sequence ID" value="NZ_CP122561.1"/>
</dbReference>
<protein>
    <submittedName>
        <fullName evidence="2">Uncharacterized protein</fullName>
    </submittedName>
</protein>
<keyword evidence="1" id="KW-1133">Transmembrane helix</keyword>
<dbReference type="EMBL" id="CP122566">
    <property type="protein sequence ID" value="WGH94195.1"/>
    <property type="molecule type" value="Genomic_DNA"/>
</dbReference>
<keyword evidence="1" id="KW-0472">Membrane</keyword>
<feature type="transmembrane region" description="Helical" evidence="1">
    <location>
        <begin position="33"/>
        <end position="54"/>
    </location>
</feature>
<evidence type="ECO:0000256" key="1">
    <source>
        <dbReference type="SAM" id="Phobius"/>
    </source>
</evidence>
<feature type="transmembrane region" description="Helical" evidence="1">
    <location>
        <begin position="92"/>
        <end position="114"/>
    </location>
</feature>
<keyword evidence="1" id="KW-0812">Transmembrane</keyword>
<organism evidence="2 3">
    <name type="scientific">Auritidibacter ignavus</name>
    <dbReference type="NCBI Taxonomy" id="678932"/>
    <lineage>
        <taxon>Bacteria</taxon>
        <taxon>Bacillati</taxon>
        <taxon>Actinomycetota</taxon>
        <taxon>Actinomycetes</taxon>
        <taxon>Micrococcales</taxon>
        <taxon>Micrococcaceae</taxon>
        <taxon>Auritidibacter</taxon>
    </lineage>
</organism>
<reference evidence="2 3" key="1">
    <citation type="submission" date="2023-03" db="EMBL/GenBank/DDBJ databases">
        <title>Complete genome sequences of several Auritidibacter ignavus strains isolated from ear infections.</title>
        <authorList>
            <person name="Baehr T."/>
            <person name="Baumhoegger A.M."/>
        </authorList>
    </citation>
    <scope>NUCLEOTIDE SEQUENCE [LARGE SCALE GENOMIC DNA]</scope>
    <source>
        <strain evidence="2 3">BABAE-6</strain>
    </source>
</reference>
<name>A0AAJ6AQA6_9MICC</name>
<evidence type="ECO:0000313" key="3">
    <source>
        <dbReference type="Proteomes" id="UP001224674"/>
    </source>
</evidence>
<dbReference type="AlphaFoldDB" id="A0AAJ6AQA6"/>
<dbReference type="Proteomes" id="UP001224674">
    <property type="component" value="Chromosome"/>
</dbReference>
<feature type="transmembrane region" description="Helical" evidence="1">
    <location>
        <begin position="61"/>
        <end position="80"/>
    </location>
</feature>
<evidence type="ECO:0000313" key="2">
    <source>
        <dbReference type="EMBL" id="WGH94195.1"/>
    </source>
</evidence>
<accession>A0AAJ6AQA6</accession>
<gene>
    <name evidence="2" type="ORF">QDX21_05225</name>
</gene>